<organism evidence="3 4">
    <name type="scientific">Thiobacillus denitrificans (strain ATCC 25259 / T1)</name>
    <dbReference type="NCBI Taxonomy" id="292415"/>
    <lineage>
        <taxon>Bacteria</taxon>
        <taxon>Pseudomonadati</taxon>
        <taxon>Pseudomonadota</taxon>
        <taxon>Betaproteobacteria</taxon>
        <taxon>Nitrosomonadales</taxon>
        <taxon>Thiobacillaceae</taxon>
        <taxon>Thiobacillus</taxon>
    </lineage>
</organism>
<evidence type="ECO:0000256" key="1">
    <source>
        <dbReference type="SAM" id="MobiDB-lite"/>
    </source>
</evidence>
<dbReference type="HOGENOM" id="CLU_079417_6_0_4"/>
<protein>
    <recommendedName>
        <fullName evidence="2">Hemerythrin-like domain-containing protein</fullName>
    </recommendedName>
</protein>
<dbReference type="STRING" id="292415.Tbd_0733"/>
<sequence>MPLRSTQTRTTGRQTARRSVASLRESVLDMLKDDHKRVKKAFRDFEKIDPHEDPERAAELVEQTCSELEVHAQLEEEIFYPAVRENISEADLVTEAEVEHKSAKQLIADIRSLSPEDEKYAASFTVLGEYVKHHIREEEQEMFKQLERAKIDWSGMLESLQQRRQALMVEHGMEADAAEASAPARPRAPAGRSGR</sequence>
<reference evidence="3 4" key="1">
    <citation type="journal article" date="2006" name="J. Bacteriol.">
        <title>The genome sequence of the obligately chemolithoautotrophic, facultatively anaerobic bacterium Thiobacillus denitrificans.</title>
        <authorList>
            <person name="Beller H.R."/>
            <person name="Chain P.S."/>
            <person name="Letain T.E."/>
            <person name="Chakicherla A."/>
            <person name="Larimer F.W."/>
            <person name="Richardson P.M."/>
            <person name="Coleman M.A."/>
            <person name="Wood A.P."/>
            <person name="Kelly D.P."/>
        </authorList>
    </citation>
    <scope>NUCLEOTIDE SEQUENCE [LARGE SCALE GENOMIC DNA]</scope>
    <source>
        <strain evidence="3 4">ATCC 25259</strain>
    </source>
</reference>
<dbReference type="AlphaFoldDB" id="Q3SKT9"/>
<feature type="region of interest" description="Disordered" evidence="1">
    <location>
        <begin position="174"/>
        <end position="195"/>
    </location>
</feature>
<name>Q3SKT9_THIDA</name>
<evidence type="ECO:0000259" key="2">
    <source>
        <dbReference type="Pfam" id="PF01814"/>
    </source>
</evidence>
<feature type="domain" description="Hemerythrin-like" evidence="2">
    <location>
        <begin position="28"/>
        <end position="146"/>
    </location>
</feature>
<dbReference type="PANTHER" id="PTHR35585:SF1">
    <property type="entry name" value="HHE DOMAIN PROTEIN (AFU_ORTHOLOGUE AFUA_4G00730)"/>
    <property type="match status" value="1"/>
</dbReference>
<feature type="region of interest" description="Disordered" evidence="1">
    <location>
        <begin position="1"/>
        <end position="20"/>
    </location>
</feature>
<proteinExistence type="predicted"/>
<feature type="compositionally biased region" description="Low complexity" evidence="1">
    <location>
        <begin position="178"/>
        <end position="195"/>
    </location>
</feature>
<dbReference type="Pfam" id="PF01814">
    <property type="entry name" value="Hemerythrin"/>
    <property type="match status" value="1"/>
</dbReference>
<dbReference type="eggNOG" id="COG5592">
    <property type="taxonomic scope" value="Bacteria"/>
</dbReference>
<keyword evidence="4" id="KW-1185">Reference proteome</keyword>
<dbReference type="OrthoDB" id="5512987at2"/>
<dbReference type="Proteomes" id="UP000008291">
    <property type="component" value="Chromosome"/>
</dbReference>
<evidence type="ECO:0000313" key="4">
    <source>
        <dbReference type="Proteomes" id="UP000008291"/>
    </source>
</evidence>
<dbReference type="KEGG" id="tbd:Tbd_0733"/>
<dbReference type="Gene3D" id="1.20.120.520">
    <property type="entry name" value="nmb1532 protein domain like"/>
    <property type="match status" value="1"/>
</dbReference>
<dbReference type="PANTHER" id="PTHR35585">
    <property type="entry name" value="HHE DOMAIN PROTEIN (AFU_ORTHOLOGUE AFUA_4G00730)"/>
    <property type="match status" value="1"/>
</dbReference>
<gene>
    <name evidence="3" type="ordered locus">Tbd_0733</name>
</gene>
<dbReference type="InterPro" id="IPR012312">
    <property type="entry name" value="Hemerythrin-like"/>
</dbReference>
<dbReference type="RefSeq" id="WP_011311245.1">
    <property type="nucleotide sequence ID" value="NC_007404.1"/>
</dbReference>
<dbReference type="CDD" id="cd12108">
    <property type="entry name" value="Hr-like"/>
    <property type="match status" value="1"/>
</dbReference>
<feature type="compositionally biased region" description="Low complexity" evidence="1">
    <location>
        <begin position="1"/>
        <end position="19"/>
    </location>
</feature>
<evidence type="ECO:0000313" key="3">
    <source>
        <dbReference type="EMBL" id="AAZ96686.1"/>
    </source>
</evidence>
<accession>Q3SKT9</accession>
<dbReference type="EMBL" id="CP000116">
    <property type="protein sequence ID" value="AAZ96686.1"/>
    <property type="molecule type" value="Genomic_DNA"/>
</dbReference>